<dbReference type="PANTHER" id="PTHR30093:SF44">
    <property type="entry name" value="TYPE II SECRETION SYSTEM CORE PROTEIN G"/>
    <property type="match status" value="1"/>
</dbReference>
<evidence type="ECO:0000256" key="5">
    <source>
        <dbReference type="ARBA" id="ARBA00023136"/>
    </source>
</evidence>
<evidence type="ECO:0000256" key="4">
    <source>
        <dbReference type="ARBA" id="ARBA00022989"/>
    </source>
</evidence>
<dbReference type="Gene3D" id="3.30.700.10">
    <property type="entry name" value="Glycoprotein, Type 4 Pilin"/>
    <property type="match status" value="1"/>
</dbReference>
<reference evidence="7" key="1">
    <citation type="submission" date="2020-04" db="EMBL/GenBank/DDBJ databases">
        <title>Deep metagenomics examines the oral microbiome during advanced dental caries in children, revealing novel taxa and co-occurrences with host molecules.</title>
        <authorList>
            <person name="Baker J.L."/>
            <person name="Morton J.T."/>
            <person name="Dinis M."/>
            <person name="Alvarez R."/>
            <person name="Tran N.C."/>
            <person name="Knight R."/>
            <person name="Edlund A."/>
        </authorList>
    </citation>
    <scope>NUCLEOTIDE SEQUENCE</scope>
    <source>
        <strain evidence="7">JCVI_32_bin.14</strain>
    </source>
</reference>
<sequence>MGGIHGMKNAVQEMVGKKRKGFMLIELLMVVAIIGVLAAVAVPNFIGLTDEAKIARIQADLSTLGSAVEVHYAKHGSYPAAIGDLVNATGKDGFLKSEPKPPIDGEAYSLNAATGEVTYVFKGTTYSSFGKNTKKG</sequence>
<keyword evidence="5 6" id="KW-0472">Membrane</keyword>
<accession>A0A930FP73</accession>
<dbReference type="EMBL" id="JABZMK010000005">
    <property type="protein sequence ID" value="MBF1128925.1"/>
    <property type="molecule type" value="Genomic_DNA"/>
</dbReference>
<organism evidence="7 8">
    <name type="scientific">Dialister invisus</name>
    <dbReference type="NCBI Taxonomy" id="218538"/>
    <lineage>
        <taxon>Bacteria</taxon>
        <taxon>Bacillati</taxon>
        <taxon>Bacillota</taxon>
        <taxon>Negativicutes</taxon>
        <taxon>Veillonellales</taxon>
        <taxon>Veillonellaceae</taxon>
        <taxon>Dialister</taxon>
    </lineage>
</organism>
<comment type="subcellular location">
    <subcellularLocation>
        <location evidence="1">Membrane</location>
        <topology evidence="1">Single-pass membrane protein</topology>
    </subcellularLocation>
</comment>
<gene>
    <name evidence="7" type="ORF">HXL70_02640</name>
</gene>
<comment type="caution">
    <text evidence="7">The sequence shown here is derived from an EMBL/GenBank/DDBJ whole genome shotgun (WGS) entry which is preliminary data.</text>
</comment>
<dbReference type="Pfam" id="PF07963">
    <property type="entry name" value="N_methyl"/>
    <property type="match status" value="1"/>
</dbReference>
<dbReference type="PANTHER" id="PTHR30093">
    <property type="entry name" value="GENERAL SECRETION PATHWAY PROTEIN G"/>
    <property type="match status" value="1"/>
</dbReference>
<dbReference type="InterPro" id="IPR045584">
    <property type="entry name" value="Pilin-like"/>
</dbReference>
<name>A0A930FP73_9FIRM</name>
<feature type="transmembrane region" description="Helical" evidence="6">
    <location>
        <begin position="21"/>
        <end position="46"/>
    </location>
</feature>
<proteinExistence type="predicted"/>
<evidence type="ECO:0000256" key="2">
    <source>
        <dbReference type="ARBA" id="ARBA00022481"/>
    </source>
</evidence>
<dbReference type="GO" id="GO:0015627">
    <property type="term" value="C:type II protein secretion system complex"/>
    <property type="evidence" value="ECO:0007669"/>
    <property type="project" value="InterPro"/>
</dbReference>
<keyword evidence="3 6" id="KW-0812">Transmembrane</keyword>
<evidence type="ECO:0000313" key="8">
    <source>
        <dbReference type="Proteomes" id="UP000757890"/>
    </source>
</evidence>
<dbReference type="SUPFAM" id="SSF54523">
    <property type="entry name" value="Pili subunits"/>
    <property type="match status" value="1"/>
</dbReference>
<dbReference type="NCBIfam" id="TIGR02532">
    <property type="entry name" value="IV_pilin_GFxxxE"/>
    <property type="match status" value="1"/>
</dbReference>
<dbReference type="Proteomes" id="UP000757890">
    <property type="component" value="Unassembled WGS sequence"/>
</dbReference>
<dbReference type="InterPro" id="IPR000983">
    <property type="entry name" value="Bac_GSPG_pilin"/>
</dbReference>
<evidence type="ECO:0000313" key="7">
    <source>
        <dbReference type="EMBL" id="MBF1128925.1"/>
    </source>
</evidence>
<dbReference type="GO" id="GO:0015628">
    <property type="term" value="P:protein secretion by the type II secretion system"/>
    <property type="evidence" value="ECO:0007669"/>
    <property type="project" value="InterPro"/>
</dbReference>
<keyword evidence="4 6" id="KW-1133">Transmembrane helix</keyword>
<evidence type="ECO:0000256" key="1">
    <source>
        <dbReference type="ARBA" id="ARBA00004167"/>
    </source>
</evidence>
<dbReference type="InterPro" id="IPR012902">
    <property type="entry name" value="N_methyl_site"/>
</dbReference>
<protein>
    <submittedName>
        <fullName evidence="7">Prepilin-type N-terminal cleavage/methylation domain-containing protein</fullName>
    </submittedName>
</protein>
<evidence type="ECO:0000256" key="6">
    <source>
        <dbReference type="SAM" id="Phobius"/>
    </source>
</evidence>
<evidence type="ECO:0000256" key="3">
    <source>
        <dbReference type="ARBA" id="ARBA00022692"/>
    </source>
</evidence>
<dbReference type="PRINTS" id="PR00813">
    <property type="entry name" value="BCTERIALGSPG"/>
</dbReference>
<dbReference type="GO" id="GO:0016020">
    <property type="term" value="C:membrane"/>
    <property type="evidence" value="ECO:0007669"/>
    <property type="project" value="UniProtKB-SubCell"/>
</dbReference>
<keyword evidence="2" id="KW-0488">Methylation</keyword>
<dbReference type="AlphaFoldDB" id="A0A930FP73"/>